<dbReference type="AlphaFoldDB" id="A0A6G8F2I9"/>
<dbReference type="EMBL" id="MN990730">
    <property type="protein sequence ID" value="QIM10484.1"/>
    <property type="molecule type" value="Genomic_DNA"/>
</dbReference>
<evidence type="ECO:0000313" key="1">
    <source>
        <dbReference type="EMBL" id="QIM10484.1"/>
    </source>
</evidence>
<sequence>MGTWALPQTKQSAEQLAALMAKPLKASKAEAAIHNLLGDDELSDSIHGQIKTDGSNSDARCLIAARLEDFLDDYADRPEAYSKEWSPSALKICRRIVNNVLTQN</sequence>
<proteinExistence type="predicted"/>
<organism evidence="1">
    <name type="scientific">uncultured Alphaproteobacteria bacterium</name>
    <dbReference type="NCBI Taxonomy" id="91750"/>
    <lineage>
        <taxon>Bacteria</taxon>
        <taxon>Pseudomonadati</taxon>
        <taxon>Pseudomonadota</taxon>
        <taxon>Alphaproteobacteria</taxon>
        <taxon>environmental samples</taxon>
    </lineage>
</organism>
<accession>A0A6G8F2I9</accession>
<name>A0A6G8F2I9_9PROT</name>
<protein>
    <submittedName>
        <fullName evidence="1">Uncharacterized protein</fullName>
    </submittedName>
</protein>
<gene>
    <name evidence="1" type="ORF">PlAlph_3760</name>
</gene>
<reference evidence="1" key="1">
    <citation type="journal article" date="2020" name="J. ISSAAS">
        <title>Lactobacilli and other gastrointestinal microbiota of Peromyscus leucopus, reservoir host for agents of Lyme disease and other zoonoses in North America.</title>
        <authorList>
            <person name="Milovic A."/>
            <person name="Bassam K."/>
            <person name="Shao H."/>
            <person name="Chatzistamou I."/>
            <person name="Tufts D.M."/>
            <person name="Diuk-Wasser M."/>
            <person name="Barbour A.G."/>
        </authorList>
    </citation>
    <scope>NUCLEOTIDE SEQUENCE</scope>
    <source>
        <strain evidence="1">LL90</strain>
    </source>
</reference>